<evidence type="ECO:0000256" key="3">
    <source>
        <dbReference type="ARBA" id="ARBA00023004"/>
    </source>
</evidence>
<dbReference type="InterPro" id="IPR051459">
    <property type="entry name" value="Cytochrome_c-type_DH"/>
</dbReference>
<dbReference type="InterPro" id="IPR036909">
    <property type="entry name" value="Cyt_c-like_dom_sf"/>
</dbReference>
<evidence type="ECO:0000313" key="8">
    <source>
        <dbReference type="Proteomes" id="UP000248168"/>
    </source>
</evidence>
<keyword evidence="3 4" id="KW-0408">Iron</keyword>
<feature type="compositionally biased region" description="Basic and acidic residues" evidence="5">
    <location>
        <begin position="169"/>
        <end position="187"/>
    </location>
</feature>
<evidence type="ECO:0000256" key="1">
    <source>
        <dbReference type="ARBA" id="ARBA00022617"/>
    </source>
</evidence>
<dbReference type="PANTHER" id="PTHR35008:SF4">
    <property type="entry name" value="BLL4482 PROTEIN"/>
    <property type="match status" value="1"/>
</dbReference>
<dbReference type="PROSITE" id="PS51007">
    <property type="entry name" value="CYTC"/>
    <property type="match status" value="2"/>
</dbReference>
<keyword evidence="8" id="KW-1185">Reference proteome</keyword>
<dbReference type="GO" id="GO:0020037">
    <property type="term" value="F:heme binding"/>
    <property type="evidence" value="ECO:0007669"/>
    <property type="project" value="InterPro"/>
</dbReference>
<dbReference type="InParanoid" id="A0A330L2Q9"/>
<accession>A0A330L2Q9</accession>
<keyword evidence="2 4" id="KW-0479">Metal-binding</keyword>
<feature type="domain" description="Cytochrome c" evidence="6">
    <location>
        <begin position="29"/>
        <end position="134"/>
    </location>
</feature>
<dbReference type="EMBL" id="OUNR01000001">
    <property type="protein sequence ID" value="SPP63489.1"/>
    <property type="molecule type" value="Genomic_DNA"/>
</dbReference>
<dbReference type="OrthoDB" id="9773456at2"/>
<feature type="region of interest" description="Disordered" evidence="5">
    <location>
        <begin position="157"/>
        <end position="187"/>
    </location>
</feature>
<dbReference type="InterPro" id="IPR009056">
    <property type="entry name" value="Cyt_c-like_dom"/>
</dbReference>
<dbReference type="PANTHER" id="PTHR35008">
    <property type="entry name" value="BLL4482 PROTEIN-RELATED"/>
    <property type="match status" value="1"/>
</dbReference>
<dbReference type="RefSeq" id="WP_121988013.1">
    <property type="nucleotide sequence ID" value="NZ_OUNR01000001.1"/>
</dbReference>
<dbReference type="PROSITE" id="PS51257">
    <property type="entry name" value="PROKAR_LIPOPROTEIN"/>
    <property type="match status" value="1"/>
</dbReference>
<proteinExistence type="predicted"/>
<feature type="domain" description="Cytochrome c" evidence="6">
    <location>
        <begin position="244"/>
        <end position="325"/>
    </location>
</feature>
<dbReference type="GO" id="GO:0009055">
    <property type="term" value="F:electron transfer activity"/>
    <property type="evidence" value="ECO:0007669"/>
    <property type="project" value="InterPro"/>
</dbReference>
<gene>
    <name evidence="7" type="ORF">NITLEN_10575</name>
</gene>
<dbReference type="Proteomes" id="UP000248168">
    <property type="component" value="Unassembled WGS sequence"/>
</dbReference>
<evidence type="ECO:0000256" key="5">
    <source>
        <dbReference type="SAM" id="MobiDB-lite"/>
    </source>
</evidence>
<evidence type="ECO:0000256" key="2">
    <source>
        <dbReference type="ARBA" id="ARBA00022723"/>
    </source>
</evidence>
<dbReference type="SUPFAM" id="SSF46626">
    <property type="entry name" value="Cytochrome c"/>
    <property type="match status" value="2"/>
</dbReference>
<reference evidence="8" key="1">
    <citation type="submission" date="2018-04" db="EMBL/GenBank/DDBJ databases">
        <authorList>
            <person name="Lucker S."/>
            <person name="Sakoula D."/>
        </authorList>
    </citation>
    <scope>NUCLEOTIDE SEQUENCE [LARGE SCALE GENOMIC DNA]</scope>
</reference>
<evidence type="ECO:0000313" key="7">
    <source>
        <dbReference type="EMBL" id="SPP63489.1"/>
    </source>
</evidence>
<dbReference type="AlphaFoldDB" id="A0A330L2Q9"/>
<feature type="compositionally biased region" description="Polar residues" evidence="5">
    <location>
        <begin position="157"/>
        <end position="166"/>
    </location>
</feature>
<dbReference type="GO" id="GO:0046872">
    <property type="term" value="F:metal ion binding"/>
    <property type="evidence" value="ECO:0007669"/>
    <property type="project" value="UniProtKB-KW"/>
</dbReference>
<name>A0A330L2Q9_9BACT</name>
<evidence type="ECO:0000259" key="6">
    <source>
        <dbReference type="PROSITE" id="PS51007"/>
    </source>
</evidence>
<protein>
    <recommendedName>
        <fullName evidence="6">Cytochrome c domain-containing protein</fullName>
    </recommendedName>
</protein>
<organism evidence="7 8">
    <name type="scientific">Nitrospira lenta</name>
    <dbReference type="NCBI Taxonomy" id="1436998"/>
    <lineage>
        <taxon>Bacteria</taxon>
        <taxon>Pseudomonadati</taxon>
        <taxon>Nitrospirota</taxon>
        <taxon>Nitrospiria</taxon>
        <taxon>Nitrospirales</taxon>
        <taxon>Nitrospiraceae</taxon>
        <taxon>Nitrospira</taxon>
    </lineage>
</organism>
<dbReference type="Pfam" id="PF00034">
    <property type="entry name" value="Cytochrom_C"/>
    <property type="match status" value="2"/>
</dbReference>
<keyword evidence="1 4" id="KW-0349">Heme</keyword>
<sequence>MKAARVQVIGAVAGLIGIWAMTAGGCANEQQKKGHELYAHYCMHCHGESGRQNEGFNWSSMPDPKPKDLSNKSEMSTFKDEDIFNTISRDMKDTSPGGDKIGDDDFAVPTMPTFKYTLSEDEVWAIVGYVRTLHGMKLEFKVEERKKELADALKTAQESFDQSKQTFEAAEKKASDEAEQKSEATKKDVEVDEASYAKEQAAMVAAKKTLDAAQVMLNNFNTRPGKGLNIARPDMTMTAEQAAQQAEIGKRLYQNKYGCNGCHSLDGEGGKVGPALDRAGFRLNSTWVYRWLKNPQAMKAETRMPALGLSDADAKAVSMYLNTMRAPKAEEPAAEKPAS</sequence>
<evidence type="ECO:0000256" key="4">
    <source>
        <dbReference type="PROSITE-ProRule" id="PRU00433"/>
    </source>
</evidence>
<dbReference type="Gene3D" id="1.10.760.10">
    <property type="entry name" value="Cytochrome c-like domain"/>
    <property type="match status" value="2"/>
</dbReference>